<accession>A0A484I4Y3</accession>
<dbReference type="Proteomes" id="UP000294299">
    <property type="component" value="Chromosome NFRAN"/>
</dbReference>
<evidence type="ECO:0000313" key="1">
    <source>
        <dbReference type="EMBL" id="VFJ12725.1"/>
    </source>
</evidence>
<proteinExistence type="predicted"/>
<organism evidence="1 2">
    <name type="scientific">Candidatus Nitrosocosmicus franklandianus</name>
    <dbReference type="NCBI Taxonomy" id="1798806"/>
    <lineage>
        <taxon>Archaea</taxon>
        <taxon>Nitrososphaerota</taxon>
        <taxon>Nitrososphaeria</taxon>
        <taxon>Nitrososphaerales</taxon>
        <taxon>Nitrososphaeraceae</taxon>
        <taxon>Candidatus Nitrosocosmicus</taxon>
    </lineage>
</organism>
<dbReference type="KEGG" id="nfn:NFRAN_0404"/>
<gene>
    <name evidence="1" type="ORF">NFRAN_0404</name>
</gene>
<dbReference type="EMBL" id="LR216287">
    <property type="protein sequence ID" value="VFJ12725.1"/>
    <property type="molecule type" value="Genomic_DNA"/>
</dbReference>
<name>A0A484I4Y3_9ARCH</name>
<keyword evidence="2" id="KW-1185">Reference proteome</keyword>
<reference evidence="1 2" key="1">
    <citation type="submission" date="2019-02" db="EMBL/GenBank/DDBJ databases">
        <authorList>
            <person name="Lehtovirta-Morley E L."/>
        </authorList>
    </citation>
    <scope>NUCLEOTIDE SEQUENCE [LARGE SCALE GENOMIC DNA]</scope>
    <source>
        <strain evidence="1">NFRAN1</strain>
    </source>
</reference>
<sequence>MFGVLYNDIFLTQNSFPMKQWHLEHVEKTIKKFITGLSETASIWEKRQHKRYGTIANCCKQVDYDLKHGVTIDEVILVLQKIKTDESFAPVMKSENAIQRFNEIEKYVLSLKSPRPD</sequence>
<protein>
    <submittedName>
        <fullName evidence="1">Uncharacterized protein</fullName>
    </submittedName>
</protein>
<evidence type="ECO:0000313" key="2">
    <source>
        <dbReference type="Proteomes" id="UP000294299"/>
    </source>
</evidence>
<dbReference type="AlphaFoldDB" id="A0A484I4Y3"/>